<dbReference type="Pfam" id="PF14027">
    <property type="entry name" value="Questin_oxidase"/>
    <property type="match status" value="1"/>
</dbReference>
<reference evidence="2" key="1">
    <citation type="submission" date="2016-03" db="EMBL/GenBank/DDBJ databases">
        <title>Comparative genomics of the ectomycorrhizal sister species Rhizopogon vinicolor and Rhizopogon vesiculosus (Basidiomycota: Boletales) reveals a divergence of the mating type B locus.</title>
        <authorList>
            <person name="Mujic A.B."/>
            <person name="Kuo A."/>
            <person name="Tritt A."/>
            <person name="Lipzen A."/>
            <person name="Chen C."/>
            <person name="Johnson J."/>
            <person name="Sharma A."/>
            <person name="Barry K."/>
            <person name="Grigoriev I.V."/>
            <person name="Spatafora J.W."/>
        </authorList>
    </citation>
    <scope>NUCLEOTIDE SEQUENCE [LARGE SCALE GENOMIC DNA]</scope>
    <source>
        <strain evidence="2">AM-OR11-056</strain>
    </source>
</reference>
<organism evidence="2 3">
    <name type="scientific">Rhizopogon vesiculosus</name>
    <dbReference type="NCBI Taxonomy" id="180088"/>
    <lineage>
        <taxon>Eukaryota</taxon>
        <taxon>Fungi</taxon>
        <taxon>Dikarya</taxon>
        <taxon>Basidiomycota</taxon>
        <taxon>Agaricomycotina</taxon>
        <taxon>Agaricomycetes</taxon>
        <taxon>Agaricomycetidae</taxon>
        <taxon>Boletales</taxon>
        <taxon>Suillineae</taxon>
        <taxon>Rhizopogonaceae</taxon>
        <taxon>Rhizopogon</taxon>
    </lineage>
</organism>
<dbReference type="AlphaFoldDB" id="A0A1J8QFU8"/>
<dbReference type="EMBL" id="LVVM01000509">
    <property type="protein sequence ID" value="OJA20574.1"/>
    <property type="molecule type" value="Genomic_DNA"/>
</dbReference>
<dbReference type="OrthoDB" id="10004862at2759"/>
<dbReference type="GO" id="GO:0016491">
    <property type="term" value="F:oxidoreductase activity"/>
    <property type="evidence" value="ECO:0007669"/>
    <property type="project" value="UniProtKB-KW"/>
</dbReference>
<dbReference type="PANTHER" id="PTHR35870:SF1">
    <property type="entry name" value="PROTEIN, PUTATIVE (AFU_ORTHOLOGUE AFUA_5G03330)-RELATED"/>
    <property type="match status" value="1"/>
</dbReference>
<keyword evidence="3" id="KW-1185">Reference proteome</keyword>
<protein>
    <submittedName>
        <fullName evidence="2">Uncharacterized protein</fullName>
    </submittedName>
</protein>
<evidence type="ECO:0000313" key="2">
    <source>
        <dbReference type="EMBL" id="OJA20574.1"/>
    </source>
</evidence>
<accession>A0A1J8QFU8</accession>
<dbReference type="STRING" id="180088.A0A1J8QFU8"/>
<feature type="non-terminal residue" evidence="2">
    <location>
        <position position="547"/>
    </location>
</feature>
<sequence length="547" mass="61593">MTAVEHTRHDSDLETLFPTPSLPPTVLCPQLYAGSSPEAVAALRYVLKDNHIKHHVFFNDAKFHNHITHRALALYATGASGALIEHLYKQDSMYQLPAVQPPEAITENNFIDHLGDDTFYAAYMTFFAKAIEEKGVSATLEDYVFAEKYNFVEGRDSSTQPVMLTRFFAALFHAFIHVGYAIEFGIPGLVAEGLAMTSVHESQGPMFLPSSLLERGSTSALEETRTRLSSLLLNKKTSIAPSRLEQSKENHAFSILAKVMQDAEFAPKKMEKYFDGRIGVLLTEHGAKIWRYAEQWTMDLSQPGEIERKIEECIWTTTLMYGIGGWSKENGFKADFFLMHLVTSSLFLPALVSYLPQDSQVILLRAYFALTLAWWISRGRPRPDDIQGFLIATNSHPSSDGEVPLEANPFLDIVRSGSTHSNEHVLKIQRAFAHFSSVYGVRPKGYFTGTELEGAEVLDGSLFLRAARLTDDNPPPYGSDTSMYIFLNDKGRLPQDDAFYKLVEEARQGFLASSDIVQYMAQSTFMDDPTPEVQQEREDDIRDFLRY</sequence>
<name>A0A1J8QFU8_9AGAM</name>
<dbReference type="InterPro" id="IPR025337">
    <property type="entry name" value="Questin_oxidase-like"/>
</dbReference>
<evidence type="ECO:0000256" key="1">
    <source>
        <dbReference type="ARBA" id="ARBA00023002"/>
    </source>
</evidence>
<proteinExistence type="predicted"/>
<comment type="caution">
    <text evidence="2">The sequence shown here is derived from an EMBL/GenBank/DDBJ whole genome shotgun (WGS) entry which is preliminary data.</text>
</comment>
<keyword evidence="1" id="KW-0560">Oxidoreductase</keyword>
<dbReference type="PANTHER" id="PTHR35870">
    <property type="entry name" value="PROTEIN, PUTATIVE (AFU_ORTHOLOGUE AFUA_5G03330)-RELATED"/>
    <property type="match status" value="1"/>
</dbReference>
<gene>
    <name evidence="2" type="ORF">AZE42_12805</name>
</gene>
<dbReference type="Proteomes" id="UP000183567">
    <property type="component" value="Unassembled WGS sequence"/>
</dbReference>
<evidence type="ECO:0000313" key="3">
    <source>
        <dbReference type="Proteomes" id="UP000183567"/>
    </source>
</evidence>